<evidence type="ECO:0000313" key="2">
    <source>
        <dbReference type="EMBL" id="GIL38193.1"/>
    </source>
</evidence>
<dbReference type="NCBIfam" id="NF006617">
    <property type="entry name" value="PRK09184.1"/>
    <property type="match status" value="1"/>
</dbReference>
<sequence length="88" mass="9582">MTAKTDAELHLARLIVETLNLEVDAASIDPEARLYGEGLGLDSIDMLEIALAVSKAYGVELRADDENNTKIFQSLRSLALHVQMLKAA</sequence>
<dbReference type="Pfam" id="PF00550">
    <property type="entry name" value="PP-binding"/>
    <property type="match status" value="1"/>
</dbReference>
<proteinExistence type="predicted"/>
<keyword evidence="3" id="KW-1185">Reference proteome</keyword>
<dbReference type="EMBL" id="BOPV01000001">
    <property type="protein sequence ID" value="GIL38193.1"/>
    <property type="molecule type" value="Genomic_DNA"/>
</dbReference>
<protein>
    <submittedName>
        <fullName evidence="2">Acyl carrier protein</fullName>
    </submittedName>
</protein>
<reference evidence="2" key="1">
    <citation type="submission" date="2021-02" db="EMBL/GenBank/DDBJ databases">
        <title>Genome sequence of Rhodospirillales sp. strain TMPK1 isolated from soil.</title>
        <authorList>
            <person name="Nakai R."/>
            <person name="Kusada H."/>
            <person name="Tamaki H."/>
        </authorList>
    </citation>
    <scope>NUCLEOTIDE SEQUENCE</scope>
    <source>
        <strain evidence="2">TMPK1</strain>
    </source>
</reference>
<dbReference type="InterPro" id="IPR036736">
    <property type="entry name" value="ACP-like_sf"/>
</dbReference>
<evidence type="ECO:0000313" key="3">
    <source>
        <dbReference type="Proteomes" id="UP000681075"/>
    </source>
</evidence>
<evidence type="ECO:0000259" key="1">
    <source>
        <dbReference type="PROSITE" id="PS50075"/>
    </source>
</evidence>
<gene>
    <name evidence="2" type="primary">acpC</name>
    <name evidence="2" type="ORF">TMPK1_04300</name>
</gene>
<dbReference type="PROSITE" id="PS50075">
    <property type="entry name" value="CARRIER"/>
    <property type="match status" value="1"/>
</dbReference>
<accession>A0A8S8X6D3</accession>
<dbReference type="Proteomes" id="UP000681075">
    <property type="component" value="Unassembled WGS sequence"/>
</dbReference>
<feature type="domain" description="Carrier" evidence="1">
    <location>
        <begin position="5"/>
        <end position="88"/>
    </location>
</feature>
<comment type="caution">
    <text evidence="2">The sequence shown here is derived from an EMBL/GenBank/DDBJ whole genome shotgun (WGS) entry which is preliminary data.</text>
</comment>
<dbReference type="InterPro" id="IPR009081">
    <property type="entry name" value="PP-bd_ACP"/>
</dbReference>
<organism evidence="2 3">
    <name type="scientific">Roseiterribacter gracilis</name>
    <dbReference type="NCBI Taxonomy" id="2812848"/>
    <lineage>
        <taxon>Bacteria</taxon>
        <taxon>Pseudomonadati</taxon>
        <taxon>Pseudomonadota</taxon>
        <taxon>Alphaproteobacteria</taxon>
        <taxon>Rhodospirillales</taxon>
        <taxon>Roseiterribacteraceae</taxon>
        <taxon>Roseiterribacter</taxon>
    </lineage>
</organism>
<dbReference type="AlphaFoldDB" id="A0A8S8X6D3"/>
<dbReference type="Gene3D" id="1.10.1200.10">
    <property type="entry name" value="ACP-like"/>
    <property type="match status" value="1"/>
</dbReference>
<name>A0A8S8X6D3_9PROT</name>
<dbReference type="RefSeq" id="WP_420241159.1">
    <property type="nucleotide sequence ID" value="NZ_BOPV01000001.1"/>
</dbReference>
<dbReference type="SUPFAM" id="SSF47336">
    <property type="entry name" value="ACP-like"/>
    <property type="match status" value="1"/>
</dbReference>